<accession>A0AAN7WXW8</accession>
<evidence type="ECO:0000313" key="3">
    <source>
        <dbReference type="Proteomes" id="UP001346869"/>
    </source>
</evidence>
<feature type="region of interest" description="Disordered" evidence="1">
    <location>
        <begin position="1"/>
        <end position="26"/>
    </location>
</feature>
<protein>
    <submittedName>
        <fullName evidence="2">Uncharacterized protein</fullName>
    </submittedName>
</protein>
<dbReference type="EMBL" id="JAUZQC010000024">
    <property type="protein sequence ID" value="KAK5849205.1"/>
    <property type="molecule type" value="Genomic_DNA"/>
</dbReference>
<proteinExistence type="predicted"/>
<evidence type="ECO:0000256" key="1">
    <source>
        <dbReference type="SAM" id="MobiDB-lite"/>
    </source>
</evidence>
<organism evidence="2 3">
    <name type="scientific">Eleginops maclovinus</name>
    <name type="common">Patagonian blennie</name>
    <name type="synonym">Eleginus maclovinus</name>
    <dbReference type="NCBI Taxonomy" id="56733"/>
    <lineage>
        <taxon>Eukaryota</taxon>
        <taxon>Metazoa</taxon>
        <taxon>Chordata</taxon>
        <taxon>Craniata</taxon>
        <taxon>Vertebrata</taxon>
        <taxon>Euteleostomi</taxon>
        <taxon>Actinopterygii</taxon>
        <taxon>Neopterygii</taxon>
        <taxon>Teleostei</taxon>
        <taxon>Neoteleostei</taxon>
        <taxon>Acanthomorphata</taxon>
        <taxon>Eupercaria</taxon>
        <taxon>Perciformes</taxon>
        <taxon>Notothenioidei</taxon>
        <taxon>Eleginopidae</taxon>
        <taxon>Eleginops</taxon>
    </lineage>
</organism>
<sequence>MEDGERRCQSVLAEQGADSSRREDGWRAGAMHYSGIIQTERDHWGKTPQGSSATCAHGNTTRTCPNWGWYQEASSPNPRQFTTLFA</sequence>
<reference evidence="2 3" key="2">
    <citation type="journal article" date="2023" name="Mol. Biol. Evol.">
        <title>Genomics of Secondarily Temperate Adaptation in the Only Non-Antarctic Icefish.</title>
        <authorList>
            <person name="Rivera-Colon A.G."/>
            <person name="Rayamajhi N."/>
            <person name="Minhas B.F."/>
            <person name="Madrigal G."/>
            <person name="Bilyk K.T."/>
            <person name="Yoon V."/>
            <person name="Hune M."/>
            <person name="Gregory S."/>
            <person name="Cheng C.H.C."/>
            <person name="Catchen J.M."/>
        </authorList>
    </citation>
    <scope>NUCLEOTIDE SEQUENCE [LARGE SCALE GENOMIC DNA]</scope>
    <source>
        <strain evidence="2">JMC-PN-2008</strain>
    </source>
</reference>
<gene>
    <name evidence="2" type="ORF">PBY51_008864</name>
</gene>
<dbReference type="AlphaFoldDB" id="A0AAN7WXW8"/>
<dbReference type="Proteomes" id="UP001346869">
    <property type="component" value="Unassembled WGS sequence"/>
</dbReference>
<keyword evidence="3" id="KW-1185">Reference proteome</keyword>
<comment type="caution">
    <text evidence="2">The sequence shown here is derived from an EMBL/GenBank/DDBJ whole genome shotgun (WGS) entry which is preliminary data.</text>
</comment>
<evidence type="ECO:0000313" key="2">
    <source>
        <dbReference type="EMBL" id="KAK5849205.1"/>
    </source>
</evidence>
<reference evidence="2 3" key="1">
    <citation type="journal article" date="2023" name="Genes (Basel)">
        <title>Chromosome-Level Genome Assembly and Circadian Gene Repertoire of the Patagonia Blennie Eleginops maclovinus-The Closest Ancestral Proxy of Antarctic Cryonotothenioids.</title>
        <authorList>
            <person name="Cheng C.C."/>
            <person name="Rivera-Colon A.G."/>
            <person name="Minhas B.F."/>
            <person name="Wilson L."/>
            <person name="Rayamajhi N."/>
            <person name="Vargas-Chacoff L."/>
            <person name="Catchen J.M."/>
        </authorList>
    </citation>
    <scope>NUCLEOTIDE SEQUENCE [LARGE SCALE GENOMIC DNA]</scope>
    <source>
        <strain evidence="2">JMC-PN-2008</strain>
    </source>
</reference>
<name>A0AAN7WXW8_ELEMC</name>